<keyword evidence="3 5" id="KW-0371">Homeobox</keyword>
<dbReference type="Pfam" id="PF00046">
    <property type="entry name" value="Homeodomain"/>
    <property type="match status" value="1"/>
</dbReference>
<dbReference type="SMART" id="SM00352">
    <property type="entry name" value="POU"/>
    <property type="match status" value="1"/>
</dbReference>
<comment type="similarity">
    <text evidence="7">Belongs to the POU transcription factor family.</text>
</comment>
<dbReference type="InterPro" id="IPR001356">
    <property type="entry name" value="HD"/>
</dbReference>
<dbReference type="FunFam" id="1.10.260.40:FF:000001">
    <property type="entry name" value="POU domain protein"/>
    <property type="match status" value="1"/>
</dbReference>
<evidence type="ECO:0000256" key="6">
    <source>
        <dbReference type="RuleBase" id="RU000682"/>
    </source>
</evidence>
<dbReference type="InterPro" id="IPR017970">
    <property type="entry name" value="Homeobox_CS"/>
</dbReference>
<dbReference type="InterPro" id="IPR050255">
    <property type="entry name" value="POU_domain_TF"/>
</dbReference>
<name>A0A1D2MBQ0_ORCCI</name>
<protein>
    <recommendedName>
        <fullName evidence="7">POU domain protein</fullName>
    </recommendedName>
</protein>
<keyword evidence="12" id="KW-1185">Reference proteome</keyword>
<dbReference type="InterPro" id="IPR010982">
    <property type="entry name" value="Lambda_DNA-bd_dom_sf"/>
</dbReference>
<evidence type="ECO:0000256" key="3">
    <source>
        <dbReference type="ARBA" id="ARBA00023155"/>
    </source>
</evidence>
<evidence type="ECO:0000259" key="10">
    <source>
        <dbReference type="PROSITE" id="PS51179"/>
    </source>
</evidence>
<keyword evidence="4 5" id="KW-0539">Nucleus</keyword>
<comment type="caution">
    <text evidence="11">The sequence shown here is derived from an EMBL/GenBank/DDBJ whole genome shotgun (WGS) entry which is preliminary data.</text>
</comment>
<dbReference type="PROSITE" id="PS50071">
    <property type="entry name" value="HOMEOBOX_2"/>
    <property type="match status" value="1"/>
</dbReference>
<feature type="DNA-binding region" description="Homeobox" evidence="5">
    <location>
        <begin position="218"/>
        <end position="277"/>
    </location>
</feature>
<dbReference type="PROSITE" id="PS51179">
    <property type="entry name" value="POU_3"/>
    <property type="match status" value="1"/>
</dbReference>
<dbReference type="Pfam" id="PF00157">
    <property type="entry name" value="Pou"/>
    <property type="match status" value="1"/>
</dbReference>
<dbReference type="SUPFAM" id="SSF47413">
    <property type="entry name" value="lambda repressor-like DNA-binding domains"/>
    <property type="match status" value="1"/>
</dbReference>
<dbReference type="Gene3D" id="1.10.260.40">
    <property type="entry name" value="lambda repressor-like DNA-binding domains"/>
    <property type="match status" value="1"/>
</dbReference>
<dbReference type="PANTHER" id="PTHR11636">
    <property type="entry name" value="POU DOMAIN"/>
    <property type="match status" value="1"/>
</dbReference>
<dbReference type="OrthoDB" id="6358449at2759"/>
<proteinExistence type="inferred from homology"/>
<dbReference type="InterPro" id="IPR009057">
    <property type="entry name" value="Homeodomain-like_sf"/>
</dbReference>
<dbReference type="GO" id="GO:0000978">
    <property type="term" value="F:RNA polymerase II cis-regulatory region sequence-specific DNA binding"/>
    <property type="evidence" value="ECO:0007669"/>
    <property type="project" value="TreeGrafter"/>
</dbReference>
<feature type="domain" description="Homeobox" evidence="9">
    <location>
        <begin position="216"/>
        <end position="276"/>
    </location>
</feature>
<sequence length="331" mass="37764">MSQTLQQLLQEIPVEHQQPNDWHPIYHKPPPPYPLHLLQSELHEGHVESNIDSVIANINNNDLLSLLLSPTQTFHLKPPPPYPHHLQSHESNGDHEHSNNDLPPHLRSQHIPPHSKLSNEPLNNETVFLEELEKFARVFKKRRIKLGFTQRDVGLAMRKLYGDDFSQTTISRFESLNLSLKNMCELKPFLQKWLDAANNALNNPSAKHNATDVPIRKQRKKRTIIGKTAIAALDEAFRVDSKPTNQEMGALADKLSLEKDVVRVWFGNRRARVRARRINPRLVLKMSVVSSHHPPNHQHNVITENQGSTGGPFPLSSPPPYSANHHIIQNN</sequence>
<keyword evidence="2 5" id="KW-0238">DNA-binding</keyword>
<evidence type="ECO:0000256" key="7">
    <source>
        <dbReference type="RuleBase" id="RU361194"/>
    </source>
</evidence>
<evidence type="ECO:0000256" key="5">
    <source>
        <dbReference type="PROSITE-ProRule" id="PRU00108"/>
    </source>
</evidence>
<dbReference type="PANTHER" id="PTHR11636:SF76">
    <property type="entry name" value="PROTEIN NUBBIN"/>
    <property type="match status" value="1"/>
</dbReference>
<gene>
    <name evidence="11" type="ORF">Ocin01_16253</name>
</gene>
<reference evidence="11 12" key="1">
    <citation type="journal article" date="2016" name="Genome Biol. Evol.">
        <title>Gene Family Evolution Reflects Adaptation to Soil Environmental Stressors in the Genome of the Collembolan Orchesella cincta.</title>
        <authorList>
            <person name="Faddeeva-Vakhrusheva A."/>
            <person name="Derks M.F."/>
            <person name="Anvar S.Y."/>
            <person name="Agamennone V."/>
            <person name="Suring W."/>
            <person name="Smit S."/>
            <person name="van Straalen N.M."/>
            <person name="Roelofs D."/>
        </authorList>
    </citation>
    <scope>NUCLEOTIDE SEQUENCE [LARGE SCALE GENOMIC DNA]</scope>
    <source>
        <tissue evidence="11">Mixed pool</tissue>
    </source>
</reference>
<dbReference type="GO" id="GO:0005634">
    <property type="term" value="C:nucleus"/>
    <property type="evidence" value="ECO:0007669"/>
    <property type="project" value="UniProtKB-SubCell"/>
</dbReference>
<accession>A0A1D2MBQ0</accession>
<feature type="region of interest" description="Disordered" evidence="8">
    <location>
        <begin position="75"/>
        <end position="120"/>
    </location>
</feature>
<dbReference type="InterPro" id="IPR000327">
    <property type="entry name" value="POU_dom"/>
</dbReference>
<organism evidence="11 12">
    <name type="scientific">Orchesella cincta</name>
    <name type="common">Springtail</name>
    <name type="synonym">Podura cincta</name>
    <dbReference type="NCBI Taxonomy" id="48709"/>
    <lineage>
        <taxon>Eukaryota</taxon>
        <taxon>Metazoa</taxon>
        <taxon>Ecdysozoa</taxon>
        <taxon>Arthropoda</taxon>
        <taxon>Hexapoda</taxon>
        <taxon>Collembola</taxon>
        <taxon>Entomobryomorpha</taxon>
        <taxon>Entomobryoidea</taxon>
        <taxon>Orchesellidae</taxon>
        <taxon>Orchesellinae</taxon>
        <taxon>Orchesella</taxon>
    </lineage>
</organism>
<evidence type="ECO:0000313" key="11">
    <source>
        <dbReference type="EMBL" id="ODM90426.1"/>
    </source>
</evidence>
<dbReference type="Proteomes" id="UP000094527">
    <property type="component" value="Unassembled WGS sequence"/>
</dbReference>
<dbReference type="CDD" id="cd00086">
    <property type="entry name" value="homeodomain"/>
    <property type="match status" value="1"/>
</dbReference>
<dbReference type="InterPro" id="IPR013847">
    <property type="entry name" value="POU"/>
</dbReference>
<dbReference type="GO" id="GO:0048699">
    <property type="term" value="P:generation of neurons"/>
    <property type="evidence" value="ECO:0007669"/>
    <property type="project" value="UniProtKB-ARBA"/>
</dbReference>
<dbReference type="AlphaFoldDB" id="A0A1D2MBQ0"/>
<keyword evidence="7" id="KW-0804">Transcription</keyword>
<evidence type="ECO:0000256" key="2">
    <source>
        <dbReference type="ARBA" id="ARBA00023125"/>
    </source>
</evidence>
<feature type="region of interest" description="Disordered" evidence="8">
    <location>
        <begin position="305"/>
        <end position="331"/>
    </location>
</feature>
<evidence type="ECO:0000256" key="8">
    <source>
        <dbReference type="SAM" id="MobiDB-lite"/>
    </source>
</evidence>
<feature type="domain" description="POU-specific" evidence="10">
    <location>
        <begin position="124"/>
        <end position="198"/>
    </location>
</feature>
<dbReference type="PROSITE" id="PS00035">
    <property type="entry name" value="POU_1"/>
    <property type="match status" value="1"/>
</dbReference>
<dbReference type="STRING" id="48709.A0A1D2MBQ0"/>
<evidence type="ECO:0000256" key="4">
    <source>
        <dbReference type="ARBA" id="ARBA00023242"/>
    </source>
</evidence>
<dbReference type="PRINTS" id="PR00028">
    <property type="entry name" value="POUDOMAIN"/>
</dbReference>
<evidence type="ECO:0000313" key="12">
    <source>
        <dbReference type="Proteomes" id="UP000094527"/>
    </source>
</evidence>
<comment type="subcellular location">
    <subcellularLocation>
        <location evidence="1 5 6">Nucleus</location>
    </subcellularLocation>
</comment>
<dbReference type="PROSITE" id="PS00027">
    <property type="entry name" value="HOMEOBOX_1"/>
    <property type="match status" value="1"/>
</dbReference>
<evidence type="ECO:0000259" key="9">
    <source>
        <dbReference type="PROSITE" id="PS50071"/>
    </source>
</evidence>
<dbReference type="GO" id="GO:0001228">
    <property type="term" value="F:DNA-binding transcription activator activity, RNA polymerase II-specific"/>
    <property type="evidence" value="ECO:0007669"/>
    <property type="project" value="UniProtKB-ARBA"/>
</dbReference>
<dbReference type="SMART" id="SM00389">
    <property type="entry name" value="HOX"/>
    <property type="match status" value="1"/>
</dbReference>
<dbReference type="EMBL" id="LJIJ01001975">
    <property type="protein sequence ID" value="ODM90426.1"/>
    <property type="molecule type" value="Genomic_DNA"/>
</dbReference>
<feature type="compositionally biased region" description="Basic and acidic residues" evidence="8">
    <location>
        <begin position="87"/>
        <end position="99"/>
    </location>
</feature>
<dbReference type="SUPFAM" id="SSF46689">
    <property type="entry name" value="Homeodomain-like"/>
    <property type="match status" value="1"/>
</dbReference>
<dbReference type="Gene3D" id="1.10.10.60">
    <property type="entry name" value="Homeodomain-like"/>
    <property type="match status" value="1"/>
</dbReference>
<evidence type="ECO:0000256" key="1">
    <source>
        <dbReference type="ARBA" id="ARBA00004123"/>
    </source>
</evidence>
<dbReference type="PROSITE" id="PS00465">
    <property type="entry name" value="POU_2"/>
    <property type="match status" value="1"/>
</dbReference>